<keyword evidence="4" id="KW-1185">Reference proteome</keyword>
<evidence type="ECO:0000313" key="3">
    <source>
        <dbReference type="EMBL" id="NKE10464.1"/>
    </source>
</evidence>
<evidence type="ECO:0000313" key="4">
    <source>
        <dbReference type="Proteomes" id="UP000521379"/>
    </source>
</evidence>
<accession>A0A846TXV6</accession>
<feature type="domain" description="LysM" evidence="2">
    <location>
        <begin position="163"/>
        <end position="219"/>
    </location>
</feature>
<sequence>MTPQPAQRFTPPTTPVCRRHDQLEQPQRAQQHRGGTLPYVLGLAAVGVPVITVASAPAVQATPVEVQATPVTAPAAPQTSWAAQTGLSATAISAPELAVPQQTMQVAATPATATGETWQGGSGGNLSPFWDPDFTALGPGHGSPTAPDSTTAPTPPSQRVVEGTVTVRSGESLWSLTAQLLGPGATDAEVSATWPQLWQANAHHVTDPDLLQPGTVLVLPDSLVPS</sequence>
<dbReference type="EMBL" id="JAAVUN010000026">
    <property type="protein sequence ID" value="NKE10464.1"/>
    <property type="molecule type" value="Genomic_DNA"/>
</dbReference>
<feature type="compositionally biased region" description="Low complexity" evidence="1">
    <location>
        <begin position="143"/>
        <end position="152"/>
    </location>
</feature>
<feature type="compositionally biased region" description="Polar residues" evidence="1">
    <location>
        <begin position="1"/>
        <end position="11"/>
    </location>
</feature>
<evidence type="ECO:0000259" key="2">
    <source>
        <dbReference type="PROSITE" id="PS51782"/>
    </source>
</evidence>
<dbReference type="CDD" id="cd00118">
    <property type="entry name" value="LysM"/>
    <property type="match status" value="1"/>
</dbReference>
<reference evidence="3 4" key="1">
    <citation type="submission" date="2020-02" db="EMBL/GenBank/DDBJ databases">
        <authorList>
            <person name="Sun Q."/>
        </authorList>
    </citation>
    <scope>NUCLEOTIDE SEQUENCE [LARGE SCALE GENOMIC DNA]</scope>
    <source>
        <strain evidence="3 4">YIM 13062</strain>
    </source>
</reference>
<proteinExistence type="predicted"/>
<dbReference type="Gene3D" id="3.10.350.10">
    <property type="entry name" value="LysM domain"/>
    <property type="match status" value="1"/>
</dbReference>
<dbReference type="InterPro" id="IPR036779">
    <property type="entry name" value="LysM_dom_sf"/>
</dbReference>
<dbReference type="Pfam" id="PF01476">
    <property type="entry name" value="LysM"/>
    <property type="match status" value="1"/>
</dbReference>
<name>A0A846TXV6_9MICC</name>
<dbReference type="Proteomes" id="UP000521379">
    <property type="component" value="Unassembled WGS sequence"/>
</dbReference>
<dbReference type="InterPro" id="IPR018392">
    <property type="entry name" value="LysM"/>
</dbReference>
<dbReference type="AlphaFoldDB" id="A0A846TXV6"/>
<feature type="region of interest" description="Disordered" evidence="1">
    <location>
        <begin position="119"/>
        <end position="159"/>
    </location>
</feature>
<evidence type="ECO:0000256" key="1">
    <source>
        <dbReference type="SAM" id="MobiDB-lite"/>
    </source>
</evidence>
<gene>
    <name evidence="3" type="ORF">GTW58_11095</name>
</gene>
<comment type="caution">
    <text evidence="3">The sequence shown here is derived from an EMBL/GenBank/DDBJ whole genome shotgun (WGS) entry which is preliminary data.</text>
</comment>
<dbReference type="PROSITE" id="PS51782">
    <property type="entry name" value="LYSM"/>
    <property type="match status" value="1"/>
</dbReference>
<dbReference type="RefSeq" id="WP_157980551.1">
    <property type="nucleotide sequence ID" value="NZ_JAAVUN010000026.1"/>
</dbReference>
<organism evidence="3 4">
    <name type="scientific">Kocuria subflava</name>
    <dbReference type="NCBI Taxonomy" id="1736139"/>
    <lineage>
        <taxon>Bacteria</taxon>
        <taxon>Bacillati</taxon>
        <taxon>Actinomycetota</taxon>
        <taxon>Actinomycetes</taxon>
        <taxon>Micrococcales</taxon>
        <taxon>Micrococcaceae</taxon>
        <taxon>Kocuria</taxon>
    </lineage>
</organism>
<protein>
    <submittedName>
        <fullName evidence="3">LysM peptidoglycan-binding domain-containing protein</fullName>
    </submittedName>
</protein>
<feature type="region of interest" description="Disordered" evidence="1">
    <location>
        <begin position="1"/>
        <end position="33"/>
    </location>
</feature>